<accession>A0ABS1EY63</accession>
<organism evidence="1 2">
    <name type="scientific">Azospirillum endophyticum</name>
    <dbReference type="NCBI Taxonomy" id="2800326"/>
    <lineage>
        <taxon>Bacteria</taxon>
        <taxon>Pseudomonadati</taxon>
        <taxon>Pseudomonadota</taxon>
        <taxon>Alphaproteobacteria</taxon>
        <taxon>Rhodospirillales</taxon>
        <taxon>Azospirillaceae</taxon>
        <taxon>Azospirillum</taxon>
    </lineage>
</organism>
<dbReference type="InterPro" id="IPR058227">
    <property type="entry name" value="RSP_7527-like"/>
</dbReference>
<dbReference type="EMBL" id="JAENHM010000007">
    <property type="protein sequence ID" value="MBK1836095.1"/>
    <property type="molecule type" value="Genomic_DNA"/>
</dbReference>
<proteinExistence type="predicted"/>
<gene>
    <name evidence="1" type="ORF">JHL17_01605</name>
</gene>
<evidence type="ECO:0000313" key="2">
    <source>
        <dbReference type="Proteomes" id="UP000652760"/>
    </source>
</evidence>
<keyword evidence="2" id="KW-1185">Reference proteome</keyword>
<comment type="caution">
    <text evidence="1">The sequence shown here is derived from an EMBL/GenBank/DDBJ whole genome shotgun (WGS) entry which is preliminary data.</text>
</comment>
<dbReference type="RefSeq" id="WP_200190307.1">
    <property type="nucleotide sequence ID" value="NZ_JAENHM010000007.1"/>
</dbReference>
<evidence type="ECO:0000313" key="1">
    <source>
        <dbReference type="EMBL" id="MBK1836095.1"/>
    </source>
</evidence>
<dbReference type="NCBIfam" id="NF046098">
    <property type="entry name" value="RSP_7527_fam"/>
    <property type="match status" value="1"/>
</dbReference>
<dbReference type="Proteomes" id="UP000652760">
    <property type="component" value="Unassembled WGS sequence"/>
</dbReference>
<sequence>MNTFTNDPRDLRTHDEIMLAARQMRADYLRELFGKLRASLSGARAGHGTALPSAR</sequence>
<reference evidence="2" key="1">
    <citation type="submission" date="2021-01" db="EMBL/GenBank/DDBJ databases">
        <title>Genome public.</title>
        <authorList>
            <person name="Liu C."/>
            <person name="Sun Q."/>
        </authorList>
    </citation>
    <scope>NUCLEOTIDE SEQUENCE [LARGE SCALE GENOMIC DNA]</scope>
    <source>
        <strain evidence="2">YIM B02556</strain>
    </source>
</reference>
<name>A0ABS1EY63_9PROT</name>
<protein>
    <submittedName>
        <fullName evidence="1">Uncharacterized protein</fullName>
    </submittedName>
</protein>